<protein>
    <submittedName>
        <fullName evidence="1">Uncharacterized protein</fullName>
    </submittedName>
</protein>
<proteinExistence type="predicted"/>
<name>A0A2I2FPI8_ASPCN</name>
<sequence length="62" mass="6692">MLTITRAVTGRDAGCAYRFFCGLHVINALSSTIARCVLLYGLCPKPIGVYVRRKCSDVRGAG</sequence>
<keyword evidence="2" id="KW-1185">Reference proteome</keyword>
<evidence type="ECO:0000313" key="1">
    <source>
        <dbReference type="EMBL" id="PLB42535.1"/>
    </source>
</evidence>
<dbReference type="Proteomes" id="UP000234585">
    <property type="component" value="Unassembled WGS sequence"/>
</dbReference>
<gene>
    <name evidence="1" type="ORF">BDW47DRAFT_97358</name>
</gene>
<evidence type="ECO:0000313" key="2">
    <source>
        <dbReference type="Proteomes" id="UP000234585"/>
    </source>
</evidence>
<dbReference type="AlphaFoldDB" id="A0A2I2FPI8"/>
<dbReference type="OrthoDB" id="10453875at2759"/>
<accession>A0A2I2FPI8</accession>
<dbReference type="EMBL" id="KZ559117">
    <property type="protein sequence ID" value="PLB42535.1"/>
    <property type="molecule type" value="Genomic_DNA"/>
</dbReference>
<organism evidence="1 2">
    <name type="scientific">Aspergillus candidus</name>
    <dbReference type="NCBI Taxonomy" id="41067"/>
    <lineage>
        <taxon>Eukaryota</taxon>
        <taxon>Fungi</taxon>
        <taxon>Dikarya</taxon>
        <taxon>Ascomycota</taxon>
        <taxon>Pezizomycotina</taxon>
        <taxon>Eurotiomycetes</taxon>
        <taxon>Eurotiomycetidae</taxon>
        <taxon>Eurotiales</taxon>
        <taxon>Aspergillaceae</taxon>
        <taxon>Aspergillus</taxon>
        <taxon>Aspergillus subgen. Circumdati</taxon>
    </lineage>
</organism>
<dbReference type="RefSeq" id="XP_024676547.1">
    <property type="nucleotide sequence ID" value="XM_024820410.1"/>
</dbReference>
<dbReference type="GeneID" id="36527570"/>
<reference evidence="1 2" key="1">
    <citation type="submission" date="2017-12" db="EMBL/GenBank/DDBJ databases">
        <authorList>
            <consortium name="DOE Joint Genome Institute"/>
            <person name="Haridas S."/>
            <person name="Kjaerbolling I."/>
            <person name="Vesth T.C."/>
            <person name="Frisvad J.C."/>
            <person name="Nybo J.L."/>
            <person name="Theobald S."/>
            <person name="Kuo A."/>
            <person name="Bowyer P."/>
            <person name="Matsuda Y."/>
            <person name="Mondo S."/>
            <person name="Lyhne E.K."/>
            <person name="Kogle M.E."/>
            <person name="Clum A."/>
            <person name="Lipzen A."/>
            <person name="Salamov A."/>
            <person name="Ngan C.Y."/>
            <person name="Daum C."/>
            <person name="Chiniquy J."/>
            <person name="Barry K."/>
            <person name="LaButti K."/>
            <person name="Simmons B.A."/>
            <person name="Magnuson J.K."/>
            <person name="Mortensen U.H."/>
            <person name="Larsen T.O."/>
            <person name="Grigoriev I.V."/>
            <person name="Baker S.E."/>
            <person name="Andersen M.R."/>
            <person name="Nordberg H.P."/>
            <person name="Cantor M.N."/>
            <person name="Hua S.X."/>
        </authorList>
    </citation>
    <scope>NUCLEOTIDE SEQUENCE [LARGE SCALE GENOMIC DNA]</scope>
    <source>
        <strain evidence="1 2">CBS 102.13</strain>
    </source>
</reference>